<evidence type="ECO:0000313" key="5">
    <source>
        <dbReference type="EMBL" id="MEE6188144.1"/>
    </source>
</evidence>
<evidence type="ECO:0000256" key="2">
    <source>
        <dbReference type="ARBA" id="ARBA00023125"/>
    </source>
</evidence>
<dbReference type="InterPro" id="IPR002577">
    <property type="entry name" value="HTH_HxlR"/>
</dbReference>
<dbReference type="SUPFAM" id="SSF46785">
    <property type="entry name" value="Winged helix' DNA-binding domain"/>
    <property type="match status" value="1"/>
</dbReference>
<evidence type="ECO:0000256" key="3">
    <source>
        <dbReference type="ARBA" id="ARBA00023163"/>
    </source>
</evidence>
<dbReference type="Proteomes" id="UP001357452">
    <property type="component" value="Unassembled WGS sequence"/>
</dbReference>
<dbReference type="RefSeq" id="WP_330975546.1">
    <property type="nucleotide sequence ID" value="NZ_JAZGLY010000008.1"/>
</dbReference>
<dbReference type="InterPro" id="IPR036390">
    <property type="entry name" value="WH_DNA-bd_sf"/>
</dbReference>
<evidence type="ECO:0000259" key="4">
    <source>
        <dbReference type="PROSITE" id="PS51118"/>
    </source>
</evidence>
<dbReference type="InterPro" id="IPR036388">
    <property type="entry name" value="WH-like_DNA-bd_sf"/>
</dbReference>
<keyword evidence="3" id="KW-0804">Transcription</keyword>
<protein>
    <submittedName>
        <fullName evidence="5">Helix-turn-helix domain-containing protein</fullName>
    </submittedName>
</protein>
<dbReference type="PANTHER" id="PTHR33204:SF18">
    <property type="entry name" value="TRANSCRIPTIONAL REGULATORY PROTEIN"/>
    <property type="match status" value="1"/>
</dbReference>
<organism evidence="5 6">
    <name type="scientific">Niabella digestorum</name>
    <dbReference type="NCBI Taxonomy" id="3117701"/>
    <lineage>
        <taxon>Bacteria</taxon>
        <taxon>Pseudomonadati</taxon>
        <taxon>Bacteroidota</taxon>
        <taxon>Chitinophagia</taxon>
        <taxon>Chitinophagales</taxon>
        <taxon>Chitinophagaceae</taxon>
        <taxon>Niabella</taxon>
    </lineage>
</organism>
<dbReference type="EMBL" id="JAZGLY010000008">
    <property type="protein sequence ID" value="MEE6188144.1"/>
    <property type="molecule type" value="Genomic_DNA"/>
</dbReference>
<keyword evidence="1" id="KW-0805">Transcription regulation</keyword>
<reference evidence="5 6" key="1">
    <citation type="submission" date="2024-01" db="EMBL/GenBank/DDBJ databases">
        <title>Niabella digestum sp. nov., isolated from waste digestion system.</title>
        <authorList>
            <person name="Zhang L."/>
        </authorList>
    </citation>
    <scope>NUCLEOTIDE SEQUENCE [LARGE SCALE GENOMIC DNA]</scope>
    <source>
        <strain evidence="5 6">A18</strain>
    </source>
</reference>
<keyword evidence="6" id="KW-1185">Reference proteome</keyword>
<dbReference type="PROSITE" id="PS51118">
    <property type="entry name" value="HTH_HXLR"/>
    <property type="match status" value="1"/>
</dbReference>
<feature type="domain" description="HTH hxlR-type" evidence="4">
    <location>
        <begin position="12"/>
        <end position="117"/>
    </location>
</feature>
<dbReference type="Gene3D" id="1.10.10.10">
    <property type="entry name" value="Winged helix-like DNA-binding domain superfamily/Winged helix DNA-binding domain"/>
    <property type="match status" value="1"/>
</dbReference>
<evidence type="ECO:0000256" key="1">
    <source>
        <dbReference type="ARBA" id="ARBA00023015"/>
    </source>
</evidence>
<gene>
    <name evidence="5" type="ORF">V2H41_12760</name>
</gene>
<keyword evidence="2" id="KW-0238">DNA-binding</keyword>
<proteinExistence type="predicted"/>
<comment type="caution">
    <text evidence="5">The sequence shown here is derived from an EMBL/GenBank/DDBJ whole genome shotgun (WGS) entry which is preliminary data.</text>
</comment>
<dbReference type="PANTHER" id="PTHR33204">
    <property type="entry name" value="TRANSCRIPTIONAL REGULATOR, MARR FAMILY"/>
    <property type="match status" value="1"/>
</dbReference>
<accession>A0ABU7RJJ7</accession>
<evidence type="ECO:0000313" key="6">
    <source>
        <dbReference type="Proteomes" id="UP001357452"/>
    </source>
</evidence>
<sequence>MTAKAPYDTQACKLNRLAIRDSLELIGGKWSLLVVLLLGRQQEPMHFKQIQRALDGISAKVLTRELKLLEENRILNRTVQDTLPVTVTYALTDYGKTLVPIARALQQWGKQHREVILENFRHSKK</sequence>
<dbReference type="Pfam" id="PF01638">
    <property type="entry name" value="HxlR"/>
    <property type="match status" value="1"/>
</dbReference>
<name>A0ABU7RJJ7_9BACT</name>